<reference evidence="2 3" key="1">
    <citation type="journal article" date="2016" name="Mol. Biol. Evol.">
        <title>Genome-Wide Survey of Gut Fungi (Harpellales) Reveals the First Horizontally Transferred Ubiquitin Gene from a Mosquito Host.</title>
        <authorList>
            <person name="Wang Y."/>
            <person name="White M.M."/>
            <person name="Kvist S."/>
            <person name="Moncalvo J.M."/>
        </authorList>
    </citation>
    <scope>NUCLEOTIDE SEQUENCE [LARGE SCALE GENOMIC DNA]</scope>
    <source>
        <strain evidence="2 3">ALG-7-W6</strain>
    </source>
</reference>
<dbReference type="Proteomes" id="UP000187455">
    <property type="component" value="Unassembled WGS sequence"/>
</dbReference>
<comment type="caution">
    <text evidence="2">The sequence shown here is derived from an EMBL/GenBank/DDBJ whole genome shotgun (WGS) entry which is preliminary data.</text>
</comment>
<sequence length="379" mass="41579">MNSEESRTNGRKINHNSKHDPKGKLPNPTPFKDSEKSTISNSDNSLRLNSEPNSLKGVDAQVSDTRGLLGKGLDSAKFLLSSSIASSSNPSSILLNSSLEKQSGNSRNVIGQALENPDVLMNFQQIPAKNSTESDISSSFKENGLKSNTANLNESIPLKASRIGSSFRRQFREDNANTLHTSPIIQKHNPVGQDNKLPNIHLEKNVIKQVKPESFINSTKTSSNIQNNNIFKQDSFFGGNIGVHQSNGIQLNRDNNDILTILSPNERLPDSLMINSKVQTPKIGVPAPAANSLIATDPLEFLNSSEYTLGVHGDHQESTLLNRKQIKIDEDQLSEDSWLAHANDVIEEELKLSEAWSQAWSETSKASSIASNGKFKSRM</sequence>
<protein>
    <submittedName>
        <fullName evidence="2">Uncharacterized protein</fullName>
    </submittedName>
</protein>
<name>A0A1R0GYR7_9FUNG</name>
<dbReference type="AlphaFoldDB" id="A0A1R0GYR7"/>
<gene>
    <name evidence="2" type="ORF">AYI68_g3832</name>
</gene>
<feature type="compositionally biased region" description="Polar residues" evidence="1">
    <location>
        <begin position="37"/>
        <end position="53"/>
    </location>
</feature>
<feature type="region of interest" description="Disordered" evidence="1">
    <location>
        <begin position="1"/>
        <end position="59"/>
    </location>
</feature>
<evidence type="ECO:0000313" key="2">
    <source>
        <dbReference type="EMBL" id="OLY82054.1"/>
    </source>
</evidence>
<accession>A0A1R0GYR7</accession>
<dbReference type="OrthoDB" id="5600331at2759"/>
<dbReference type="EMBL" id="LSSL01001965">
    <property type="protein sequence ID" value="OLY82054.1"/>
    <property type="molecule type" value="Genomic_DNA"/>
</dbReference>
<keyword evidence="3" id="KW-1185">Reference proteome</keyword>
<evidence type="ECO:0000313" key="3">
    <source>
        <dbReference type="Proteomes" id="UP000187455"/>
    </source>
</evidence>
<organism evidence="2 3">
    <name type="scientific">Smittium mucronatum</name>
    <dbReference type="NCBI Taxonomy" id="133383"/>
    <lineage>
        <taxon>Eukaryota</taxon>
        <taxon>Fungi</taxon>
        <taxon>Fungi incertae sedis</taxon>
        <taxon>Zoopagomycota</taxon>
        <taxon>Kickxellomycotina</taxon>
        <taxon>Harpellomycetes</taxon>
        <taxon>Harpellales</taxon>
        <taxon>Legeriomycetaceae</taxon>
        <taxon>Smittium</taxon>
    </lineage>
</organism>
<evidence type="ECO:0000256" key="1">
    <source>
        <dbReference type="SAM" id="MobiDB-lite"/>
    </source>
</evidence>
<proteinExistence type="predicted"/>